<accession>A0A6L6X0U7</accession>
<evidence type="ECO:0000313" key="2">
    <source>
        <dbReference type="Proteomes" id="UP000483802"/>
    </source>
</evidence>
<dbReference type="EMBL" id="WPNZ01000012">
    <property type="protein sequence ID" value="MVO87428.1"/>
    <property type="molecule type" value="Genomic_DNA"/>
</dbReference>
<protein>
    <submittedName>
        <fullName evidence="1">Uncharacterized protein</fullName>
    </submittedName>
</protein>
<evidence type="ECO:0000313" key="1">
    <source>
        <dbReference type="EMBL" id="MVO87428.1"/>
    </source>
</evidence>
<dbReference type="RefSeq" id="WP_157167054.1">
    <property type="nucleotide sequence ID" value="NZ_WPNZ01000012.1"/>
</dbReference>
<keyword evidence="2" id="KW-1185">Reference proteome</keyword>
<reference evidence="1 2" key="1">
    <citation type="submission" date="2019-11" db="EMBL/GenBank/DDBJ databases">
        <title>Streptomyces typhae sp. nov., a novel endophytic actinomycete isolated from the root of cattail pollen (Typha angustifolia L.).</title>
        <authorList>
            <person name="Peng C."/>
        </authorList>
    </citation>
    <scope>NUCLEOTIDE SEQUENCE [LARGE SCALE GENOMIC DNA]</scope>
    <source>
        <strain evidence="2">p1417</strain>
    </source>
</reference>
<organism evidence="1 2">
    <name type="scientific">Streptomyces typhae</name>
    <dbReference type="NCBI Taxonomy" id="2681492"/>
    <lineage>
        <taxon>Bacteria</taxon>
        <taxon>Bacillati</taxon>
        <taxon>Actinomycetota</taxon>
        <taxon>Actinomycetes</taxon>
        <taxon>Kitasatosporales</taxon>
        <taxon>Streptomycetaceae</taxon>
        <taxon>Streptomyces</taxon>
    </lineage>
</organism>
<gene>
    <name evidence="1" type="ORF">GPA10_22355</name>
</gene>
<sequence length="358" mass="38107">MADEISYPFTADSPSGGQQMMSQQQWQYLARLFAKDRVDHRLTSRAAVDSATLPFFVTAGSTTAITVNPGRAVVGGFYYQLTAAKTLPITANTGPLGRIDLLVLRADLTAGSVNVAVLAGQPATAPKAPSLTRNYGGLWEMPLYKITAPPNGAALDIVRISPFDMAEHVAVPWNAAGAGEAFEPGTFVYDMDANLSGVQTEYFVSRDGYAPTRNLGRALRYTPKLVNAKSDLPSTARYGHWRWIAPGLVHLSLRLVCDYEDQGVGGTSTLGVTLPRAAAFSTGQVLKGFMSNPTYGGGLPNNLDITAVINKGSAGQNVAYLYRPNSSTVSEGLDGLKMIPPQSTLTISGVYDTDTFGD</sequence>
<dbReference type="AlphaFoldDB" id="A0A6L6X0U7"/>
<dbReference type="Proteomes" id="UP000483802">
    <property type="component" value="Unassembled WGS sequence"/>
</dbReference>
<proteinExistence type="predicted"/>
<name>A0A6L6X0U7_9ACTN</name>
<comment type="caution">
    <text evidence="1">The sequence shown here is derived from an EMBL/GenBank/DDBJ whole genome shotgun (WGS) entry which is preliminary data.</text>
</comment>